<keyword evidence="2" id="KW-0812">Transmembrane</keyword>
<reference evidence="4" key="2">
    <citation type="submission" date="2021-04" db="EMBL/GenBank/DDBJ databases">
        <authorList>
            <person name="Gilroy R."/>
        </authorList>
    </citation>
    <scope>NUCLEOTIDE SEQUENCE</scope>
    <source>
        <strain evidence="4">ChiHjej8B7-3636</strain>
    </source>
</reference>
<feature type="domain" description="Anti-sigma K factor RskA C-terminal" evidence="3">
    <location>
        <begin position="111"/>
        <end position="243"/>
    </location>
</feature>
<dbReference type="Pfam" id="PF10099">
    <property type="entry name" value="RskA_C"/>
    <property type="match status" value="1"/>
</dbReference>
<keyword evidence="2" id="KW-0472">Membrane</keyword>
<keyword evidence="2" id="KW-1133">Transmembrane helix</keyword>
<dbReference type="PANTHER" id="PTHR37461">
    <property type="entry name" value="ANTI-SIGMA-K FACTOR RSKA"/>
    <property type="match status" value="1"/>
</dbReference>
<protein>
    <submittedName>
        <fullName evidence="4">Anti-sigma factor</fullName>
    </submittedName>
</protein>
<dbReference type="AlphaFoldDB" id="A0A9D2H5A3"/>
<evidence type="ECO:0000259" key="3">
    <source>
        <dbReference type="Pfam" id="PF10099"/>
    </source>
</evidence>
<dbReference type="GO" id="GO:0016989">
    <property type="term" value="F:sigma factor antagonist activity"/>
    <property type="evidence" value="ECO:0007669"/>
    <property type="project" value="TreeGrafter"/>
</dbReference>
<dbReference type="PANTHER" id="PTHR37461:SF1">
    <property type="entry name" value="ANTI-SIGMA-K FACTOR RSKA"/>
    <property type="match status" value="1"/>
</dbReference>
<proteinExistence type="predicted"/>
<dbReference type="GO" id="GO:0005886">
    <property type="term" value="C:plasma membrane"/>
    <property type="evidence" value="ECO:0007669"/>
    <property type="project" value="InterPro"/>
</dbReference>
<reference evidence="4" key="1">
    <citation type="journal article" date="2021" name="PeerJ">
        <title>Extensive microbial diversity within the chicken gut microbiome revealed by metagenomics and culture.</title>
        <authorList>
            <person name="Gilroy R."/>
            <person name="Ravi A."/>
            <person name="Getino M."/>
            <person name="Pursley I."/>
            <person name="Horton D.L."/>
            <person name="Alikhan N.F."/>
            <person name="Baker D."/>
            <person name="Gharbi K."/>
            <person name="Hall N."/>
            <person name="Watson M."/>
            <person name="Adriaenssens E.M."/>
            <person name="Foster-Nyarko E."/>
            <person name="Jarju S."/>
            <person name="Secka A."/>
            <person name="Antonio M."/>
            <person name="Oren A."/>
            <person name="Chaudhuri R.R."/>
            <person name="La Ragione R."/>
            <person name="Hildebrand F."/>
            <person name="Pallen M.J."/>
        </authorList>
    </citation>
    <scope>NUCLEOTIDE SEQUENCE</scope>
    <source>
        <strain evidence="4">ChiHjej8B7-3636</strain>
    </source>
</reference>
<dbReference type="InterPro" id="IPR051474">
    <property type="entry name" value="Anti-sigma-K/W_factor"/>
</dbReference>
<organism evidence="4 5">
    <name type="scientific">Candidatus Microbacterium stercoravium</name>
    <dbReference type="NCBI Taxonomy" id="2838697"/>
    <lineage>
        <taxon>Bacteria</taxon>
        <taxon>Bacillati</taxon>
        <taxon>Actinomycetota</taxon>
        <taxon>Actinomycetes</taxon>
        <taxon>Micrococcales</taxon>
        <taxon>Microbacteriaceae</taxon>
        <taxon>Microbacterium</taxon>
    </lineage>
</organism>
<gene>
    <name evidence="4" type="ORF">H9800_03200</name>
</gene>
<evidence type="ECO:0000256" key="1">
    <source>
        <dbReference type="SAM" id="MobiDB-lite"/>
    </source>
</evidence>
<feature type="transmembrane region" description="Helical" evidence="2">
    <location>
        <begin position="107"/>
        <end position="128"/>
    </location>
</feature>
<evidence type="ECO:0000256" key="2">
    <source>
        <dbReference type="SAM" id="Phobius"/>
    </source>
</evidence>
<feature type="region of interest" description="Disordered" evidence="1">
    <location>
        <begin position="77"/>
        <end position="98"/>
    </location>
</feature>
<accession>A0A9D2H5A3</accession>
<dbReference type="GO" id="GO:0006417">
    <property type="term" value="P:regulation of translation"/>
    <property type="evidence" value="ECO:0007669"/>
    <property type="project" value="TreeGrafter"/>
</dbReference>
<evidence type="ECO:0000313" key="4">
    <source>
        <dbReference type="EMBL" id="HJA03850.1"/>
    </source>
</evidence>
<dbReference type="EMBL" id="DXAM01000046">
    <property type="protein sequence ID" value="HJA03850.1"/>
    <property type="molecule type" value="Genomic_DNA"/>
</dbReference>
<evidence type="ECO:0000313" key="5">
    <source>
        <dbReference type="Proteomes" id="UP000824220"/>
    </source>
</evidence>
<feature type="region of interest" description="Disordered" evidence="1">
    <location>
        <begin position="233"/>
        <end position="252"/>
    </location>
</feature>
<sequence>MNEHEFAELAAGHALHALSAEDEARYLEALRAHPEWEPIADEDADTVGGLADAAAPALPSAGVRDALLAQIASMPQLPADTTESSGQDAPVPPQASEHRARPQRLRIMFALAAGIALVAGIGFGSIALNDYLARPASVVALDEIEAAGDAAQASAPVGDGTATVHWSAELGEAVLVADGLEPLESDRTYQLWFVRGETALPAGIFEPESGDAVARLDGEMLPGDVVAVTVEPEGGSPTGLPTSEPIFAIPTA</sequence>
<dbReference type="InterPro" id="IPR018764">
    <property type="entry name" value="RskA_C"/>
</dbReference>
<name>A0A9D2H5A3_9MICO</name>
<dbReference type="Proteomes" id="UP000824220">
    <property type="component" value="Unassembled WGS sequence"/>
</dbReference>
<comment type="caution">
    <text evidence="4">The sequence shown here is derived from an EMBL/GenBank/DDBJ whole genome shotgun (WGS) entry which is preliminary data.</text>
</comment>